<dbReference type="Pfam" id="PF13470">
    <property type="entry name" value="PIN_3"/>
    <property type="match status" value="1"/>
</dbReference>
<accession>A0A6J6WQJ6</accession>
<dbReference type="EMBL" id="CAFAAB010000084">
    <property type="protein sequence ID" value="CAB4785745.1"/>
    <property type="molecule type" value="Genomic_DNA"/>
</dbReference>
<evidence type="ECO:0000313" key="2">
    <source>
        <dbReference type="EMBL" id="CAB4785745.1"/>
    </source>
</evidence>
<evidence type="ECO:0000259" key="1">
    <source>
        <dbReference type="Pfam" id="PF13470"/>
    </source>
</evidence>
<gene>
    <name evidence="2" type="ORF">UFOPK2958_00822</name>
</gene>
<organism evidence="2">
    <name type="scientific">freshwater metagenome</name>
    <dbReference type="NCBI Taxonomy" id="449393"/>
    <lineage>
        <taxon>unclassified sequences</taxon>
        <taxon>metagenomes</taxon>
        <taxon>ecological metagenomes</taxon>
    </lineage>
</organism>
<name>A0A6J6WQJ6_9ZZZZ</name>
<dbReference type="SUPFAM" id="SSF88723">
    <property type="entry name" value="PIN domain-like"/>
    <property type="match status" value="1"/>
</dbReference>
<dbReference type="InterPro" id="IPR029060">
    <property type="entry name" value="PIN-like_dom_sf"/>
</dbReference>
<protein>
    <submittedName>
        <fullName evidence="2">Unannotated protein</fullName>
    </submittedName>
</protein>
<feature type="domain" description="PIN" evidence="1">
    <location>
        <begin position="2"/>
        <end position="78"/>
    </location>
</feature>
<reference evidence="2" key="1">
    <citation type="submission" date="2020-05" db="EMBL/GenBank/DDBJ databases">
        <authorList>
            <person name="Chiriac C."/>
            <person name="Salcher M."/>
            <person name="Ghai R."/>
            <person name="Kavagutti S V."/>
        </authorList>
    </citation>
    <scope>NUCLEOTIDE SEQUENCE</scope>
</reference>
<sequence>MCLELYEEIAEVLLKREKIRKWLTIDEAQTYLDALRALVDFAPNPLVEEVGLRDSADSYIVALARQGRCDFIVTGDKDSLEWPDQRPTCLTPKEFLSRL</sequence>
<dbReference type="AlphaFoldDB" id="A0A6J6WQJ6"/>
<dbReference type="InterPro" id="IPR002716">
    <property type="entry name" value="PIN_dom"/>
</dbReference>
<proteinExistence type="predicted"/>